<dbReference type="InterPro" id="IPR033690">
    <property type="entry name" value="Adenylat_kinase_CS"/>
</dbReference>
<evidence type="ECO:0000256" key="4">
    <source>
        <dbReference type="RuleBase" id="RU003330"/>
    </source>
</evidence>
<evidence type="ECO:0008006" key="7">
    <source>
        <dbReference type="Google" id="ProtNLM"/>
    </source>
</evidence>
<dbReference type="PANTHER" id="PTHR23359">
    <property type="entry name" value="NUCLEOTIDE KINASE"/>
    <property type="match status" value="1"/>
</dbReference>
<evidence type="ECO:0000256" key="2">
    <source>
        <dbReference type="ARBA" id="ARBA00022741"/>
    </source>
</evidence>
<proteinExistence type="inferred from homology"/>
<dbReference type="Pfam" id="PF00406">
    <property type="entry name" value="ADK"/>
    <property type="match status" value="1"/>
</dbReference>
<dbReference type="Gene3D" id="3.40.50.300">
    <property type="entry name" value="P-loop containing nucleotide triphosphate hydrolases"/>
    <property type="match status" value="1"/>
</dbReference>
<protein>
    <recommendedName>
        <fullName evidence="7">Adenylate kinase</fullName>
    </recommendedName>
</protein>
<evidence type="ECO:0000256" key="3">
    <source>
        <dbReference type="ARBA" id="ARBA00022777"/>
    </source>
</evidence>
<dbReference type="SUPFAM" id="SSF52540">
    <property type="entry name" value="P-loop containing nucleoside triphosphate hydrolases"/>
    <property type="match status" value="1"/>
</dbReference>
<evidence type="ECO:0000256" key="1">
    <source>
        <dbReference type="ARBA" id="ARBA00022679"/>
    </source>
</evidence>
<comment type="similarity">
    <text evidence="4">Belongs to the adenylate kinase family.</text>
</comment>
<dbReference type="AlphaFoldDB" id="A0A9P0BZT3"/>
<evidence type="ECO:0000313" key="5">
    <source>
        <dbReference type="EMBL" id="CAH0603502.1"/>
    </source>
</evidence>
<dbReference type="CDD" id="cd01428">
    <property type="entry name" value="ADK"/>
    <property type="match status" value="1"/>
</dbReference>
<sequence>MDQKYCVSCDEPVVDKKPPCPLMCNSPKCAAYQDRYKINTELTPIIWVLGGPGSGKETQCRKIVTEFGFTHLSTGDLLRAEVESGSERGKCLTSIMERGGLVPNDLVLAILKEAMILKAPTANGFLIDGYPREKSQGMEFEKTIAPVSAILFFDASHGTLTQRLNTRALTSGRVDDNAATIKLRLQTFADNNDLVLAQYKDKLITVDAESHPDAIFQMVKEKLGPLVLRAEAARLARVAAQGALPSAIATASAAAGVYNSQQSGQRM</sequence>
<name>A0A9P0BZT3_CHRIL</name>
<dbReference type="Proteomes" id="UP001154114">
    <property type="component" value="Chromosome 4"/>
</dbReference>
<gene>
    <name evidence="5" type="ORF">CINC_LOCUS10699</name>
</gene>
<keyword evidence="2" id="KW-0547">Nucleotide-binding</keyword>
<dbReference type="HAMAP" id="MF_00235">
    <property type="entry name" value="Adenylate_kinase_Adk"/>
    <property type="match status" value="1"/>
</dbReference>
<evidence type="ECO:0000313" key="6">
    <source>
        <dbReference type="Proteomes" id="UP001154114"/>
    </source>
</evidence>
<dbReference type="OrthoDB" id="442176at2759"/>
<dbReference type="GO" id="GO:0005524">
    <property type="term" value="F:ATP binding"/>
    <property type="evidence" value="ECO:0007669"/>
    <property type="project" value="InterPro"/>
</dbReference>
<keyword evidence="6" id="KW-1185">Reference proteome</keyword>
<dbReference type="GO" id="GO:0019205">
    <property type="term" value="F:nucleobase-containing compound kinase activity"/>
    <property type="evidence" value="ECO:0007669"/>
    <property type="project" value="InterPro"/>
</dbReference>
<dbReference type="EMBL" id="LR824007">
    <property type="protein sequence ID" value="CAH0603502.1"/>
    <property type="molecule type" value="Genomic_DNA"/>
</dbReference>
<dbReference type="InterPro" id="IPR027417">
    <property type="entry name" value="P-loop_NTPase"/>
</dbReference>
<organism evidence="5 6">
    <name type="scientific">Chrysodeixis includens</name>
    <name type="common">Soybean looper</name>
    <name type="synonym">Pseudoplusia includens</name>
    <dbReference type="NCBI Taxonomy" id="689277"/>
    <lineage>
        <taxon>Eukaryota</taxon>
        <taxon>Metazoa</taxon>
        <taxon>Ecdysozoa</taxon>
        <taxon>Arthropoda</taxon>
        <taxon>Hexapoda</taxon>
        <taxon>Insecta</taxon>
        <taxon>Pterygota</taxon>
        <taxon>Neoptera</taxon>
        <taxon>Endopterygota</taxon>
        <taxon>Lepidoptera</taxon>
        <taxon>Glossata</taxon>
        <taxon>Ditrysia</taxon>
        <taxon>Noctuoidea</taxon>
        <taxon>Noctuidae</taxon>
        <taxon>Plusiinae</taxon>
        <taxon>Chrysodeixis</taxon>
    </lineage>
</organism>
<keyword evidence="3 4" id="KW-0418">Kinase</keyword>
<dbReference type="GO" id="GO:0006139">
    <property type="term" value="P:nucleobase-containing compound metabolic process"/>
    <property type="evidence" value="ECO:0007669"/>
    <property type="project" value="InterPro"/>
</dbReference>
<accession>A0A9P0BZT3</accession>
<dbReference type="InterPro" id="IPR000850">
    <property type="entry name" value="Adenylat/UMP-CMP_kin"/>
</dbReference>
<keyword evidence="1 4" id="KW-0808">Transferase</keyword>
<reference evidence="5" key="1">
    <citation type="submission" date="2021-12" db="EMBL/GenBank/DDBJ databases">
        <authorList>
            <person name="King R."/>
        </authorList>
    </citation>
    <scope>NUCLEOTIDE SEQUENCE</scope>
</reference>
<dbReference type="PRINTS" id="PR00094">
    <property type="entry name" value="ADENYLTKNASE"/>
</dbReference>
<dbReference type="PROSITE" id="PS00113">
    <property type="entry name" value="ADENYLATE_KINASE"/>
    <property type="match status" value="1"/>
</dbReference>